<dbReference type="GO" id="GO:0004185">
    <property type="term" value="F:serine-type carboxypeptidase activity"/>
    <property type="evidence" value="ECO:0007669"/>
    <property type="project" value="InterPro"/>
</dbReference>
<dbReference type="InterPro" id="IPR033124">
    <property type="entry name" value="Ser_caboxypep_his_AS"/>
</dbReference>
<dbReference type="HOGENOM" id="CLU_008523_7_0_1"/>
<reference evidence="4" key="1">
    <citation type="submission" date="2012-12" db="EMBL/GenBank/DDBJ databases">
        <authorList>
            <person name="Hellsten U."/>
            <person name="Grimwood J."/>
            <person name="Chapman J.A."/>
            <person name="Shapiro H."/>
            <person name="Aerts A."/>
            <person name="Otillar R.P."/>
            <person name="Terry A.Y."/>
            <person name="Boore J.L."/>
            <person name="Simakov O."/>
            <person name="Marletaz F."/>
            <person name="Cho S.-J."/>
            <person name="Edsinger-Gonzales E."/>
            <person name="Havlak P."/>
            <person name="Kuo D.-H."/>
            <person name="Larsson T."/>
            <person name="Lv J."/>
            <person name="Arendt D."/>
            <person name="Savage R."/>
            <person name="Osoegawa K."/>
            <person name="de Jong P."/>
            <person name="Lindberg D.R."/>
            <person name="Seaver E.C."/>
            <person name="Weisblat D.A."/>
            <person name="Putnam N.H."/>
            <person name="Grigoriev I.V."/>
            <person name="Rokhsar D.S."/>
        </authorList>
    </citation>
    <scope>NUCLEOTIDE SEQUENCE</scope>
    <source>
        <strain evidence="4">I ESC-2004</strain>
    </source>
</reference>
<name>R7V8K0_CAPTE</name>
<dbReference type="Proteomes" id="UP000014760">
    <property type="component" value="Unassembled WGS sequence"/>
</dbReference>
<dbReference type="EMBL" id="KB296189">
    <property type="protein sequence ID" value="ELU12085.1"/>
    <property type="molecule type" value="Genomic_DNA"/>
</dbReference>
<dbReference type="AlphaFoldDB" id="R7V8K0"/>
<reference evidence="2 4" key="2">
    <citation type="journal article" date="2013" name="Nature">
        <title>Insights into bilaterian evolution from three spiralian genomes.</title>
        <authorList>
            <person name="Simakov O."/>
            <person name="Marletaz F."/>
            <person name="Cho S.J."/>
            <person name="Edsinger-Gonzales E."/>
            <person name="Havlak P."/>
            <person name="Hellsten U."/>
            <person name="Kuo D.H."/>
            <person name="Larsson T."/>
            <person name="Lv J."/>
            <person name="Arendt D."/>
            <person name="Savage R."/>
            <person name="Osoegawa K."/>
            <person name="de Jong P."/>
            <person name="Grimwood J."/>
            <person name="Chapman J.A."/>
            <person name="Shapiro H."/>
            <person name="Aerts A."/>
            <person name="Otillar R.P."/>
            <person name="Terry A.Y."/>
            <person name="Boore J.L."/>
            <person name="Grigoriev I.V."/>
            <person name="Lindberg D.R."/>
            <person name="Seaver E.C."/>
            <person name="Weisblat D.A."/>
            <person name="Putnam N.H."/>
            <person name="Rokhsar D.S."/>
        </authorList>
    </citation>
    <scope>NUCLEOTIDE SEQUENCE</scope>
    <source>
        <strain evidence="2 4">I ESC-2004</strain>
    </source>
</reference>
<evidence type="ECO:0000313" key="4">
    <source>
        <dbReference type="Proteomes" id="UP000014760"/>
    </source>
</evidence>
<dbReference type="OrthoDB" id="443318at2759"/>
<reference evidence="3" key="3">
    <citation type="submission" date="2015-06" db="UniProtKB">
        <authorList>
            <consortium name="EnsemblMetazoa"/>
        </authorList>
    </citation>
    <scope>IDENTIFICATION</scope>
</reference>
<evidence type="ECO:0000313" key="2">
    <source>
        <dbReference type="EMBL" id="ELU12085.1"/>
    </source>
</evidence>
<dbReference type="EMBL" id="AMQN01019747">
    <property type="status" value="NOT_ANNOTATED_CDS"/>
    <property type="molecule type" value="Genomic_DNA"/>
</dbReference>
<keyword evidence="4" id="KW-1185">Reference proteome</keyword>
<organism evidence="2">
    <name type="scientific">Capitella teleta</name>
    <name type="common">Polychaete worm</name>
    <dbReference type="NCBI Taxonomy" id="283909"/>
    <lineage>
        <taxon>Eukaryota</taxon>
        <taxon>Metazoa</taxon>
        <taxon>Spiralia</taxon>
        <taxon>Lophotrochozoa</taxon>
        <taxon>Annelida</taxon>
        <taxon>Polychaeta</taxon>
        <taxon>Sedentaria</taxon>
        <taxon>Scolecida</taxon>
        <taxon>Capitellidae</taxon>
        <taxon>Capitella</taxon>
    </lineage>
</organism>
<dbReference type="InterPro" id="IPR001563">
    <property type="entry name" value="Peptidase_S10"/>
</dbReference>
<dbReference type="InterPro" id="IPR029058">
    <property type="entry name" value="AB_hydrolase_fold"/>
</dbReference>
<dbReference type="PROSITE" id="PS00560">
    <property type="entry name" value="CARBOXYPEPT_SER_HIS"/>
    <property type="match status" value="1"/>
</dbReference>
<dbReference type="SUPFAM" id="SSF53474">
    <property type="entry name" value="alpha/beta-Hydrolases"/>
    <property type="match status" value="1"/>
</dbReference>
<dbReference type="PANTHER" id="PTHR11802">
    <property type="entry name" value="SERINE PROTEASE FAMILY S10 SERINE CARBOXYPEPTIDASE"/>
    <property type="match status" value="1"/>
</dbReference>
<dbReference type="Gene3D" id="3.40.50.1820">
    <property type="entry name" value="alpha/beta hydrolase"/>
    <property type="match status" value="1"/>
</dbReference>
<dbReference type="STRING" id="283909.R7V8K0"/>
<dbReference type="EnsemblMetazoa" id="CapteT150430">
    <property type="protein sequence ID" value="CapteP150430"/>
    <property type="gene ID" value="CapteG150430"/>
</dbReference>
<comment type="similarity">
    <text evidence="1">Belongs to the peptidase S10 family.</text>
</comment>
<evidence type="ECO:0000313" key="3">
    <source>
        <dbReference type="EnsemblMetazoa" id="CapteP150430"/>
    </source>
</evidence>
<dbReference type="Pfam" id="PF00450">
    <property type="entry name" value="Peptidase_S10"/>
    <property type="match status" value="1"/>
</dbReference>
<dbReference type="GO" id="GO:0006508">
    <property type="term" value="P:proteolysis"/>
    <property type="evidence" value="ECO:0007669"/>
    <property type="project" value="InterPro"/>
</dbReference>
<proteinExistence type="inferred from homology"/>
<dbReference type="OMA" id="DSICATM"/>
<accession>R7V8K0</accession>
<gene>
    <name evidence="2" type="ORF">CAPTEDRAFT_150430</name>
</gene>
<dbReference type="PANTHER" id="PTHR11802:SF502">
    <property type="entry name" value="LYSOSOMAL PROTECTIVE PROTEIN"/>
    <property type="match status" value="1"/>
</dbReference>
<sequence>MQAYAPIQELNMYNMYAECYQGPDSAANATHPHEMFLFKNNFYIQHMLTQSKGSNLKIVPPCVNVLGSTLYLNTPAVRKALHIPDRVKKWEICSAIDYHRQYTTMRKQYLKVLATKKQRVLVYNGDIDMACNYLGDEWFTDSLGQPVKSPRQSWHYKDDMGNDQVAGYVNSFTNLDFITIKGAGHMVPQDKPCKRWNFSQISSKTDHTSDDMMM</sequence>
<dbReference type="MEROPS" id="S10.002"/>
<evidence type="ECO:0000256" key="1">
    <source>
        <dbReference type="ARBA" id="ARBA00009431"/>
    </source>
</evidence>
<protein>
    <submittedName>
        <fullName evidence="2 3">Uncharacterized protein</fullName>
    </submittedName>
</protein>